<organism evidence="2">
    <name type="scientific">Enterobacteria phage P2-EC30</name>
    <dbReference type="NCBI Taxonomy" id="211902"/>
    <lineage>
        <taxon>Viruses</taxon>
        <taxon>Duplodnaviria</taxon>
        <taxon>Heunggongvirae</taxon>
        <taxon>Uroviricota</taxon>
        <taxon>Caudoviricetes</taxon>
        <taxon>Peduoviridae</taxon>
        <taxon>Peduovirus</taxon>
        <taxon>Peduovirus P2</taxon>
    </lineage>
</organism>
<evidence type="ECO:0000259" key="1">
    <source>
        <dbReference type="PROSITE" id="PS50878"/>
    </source>
</evidence>
<dbReference type="SMR" id="Q2P9X6"/>
<dbReference type="Pfam" id="PF00078">
    <property type="entry name" value="RVT_1"/>
    <property type="match status" value="1"/>
</dbReference>
<dbReference type="PROSITE" id="PS50878">
    <property type="entry name" value="RT_POL"/>
    <property type="match status" value="1"/>
</dbReference>
<accession>Q2P9X6</accession>
<sequence>MQIDAVKCATASRNTFNFMIKNIIPNKSIILMKKVYELTSEEALSYFLRHDSYTTLELPAYINFTTLLNDINSSIHNKKIKIEPTAKELMGKDINYEVLVSKDGLYSWRRITLINPLYYVYFCRKITAPATWEIITEKFKSFESNDLFTCSSIPVRKDNSSNIAASVMNWWEDFEQKSLALALEYEFMFSTDISNFYPSIYTHSFEWVFISKEEAKKKKSKNNPGGLIDSHIQMMMNNQTNGIPLGSTLMDTFAELILGQIDIELRKKTNELKIINYKVVRYRDDYRIFSNSKDDLDIISKCLVNVLGDFGLDLNSKKTELYEDIILHSLKQAKKDYIKEKRHKSLQKMLYSIYLFSLKHPNSKTTVRYLNDFLRNLFKRKTIKDNGQQVDAMLGIISSIMAKNPTTYPVGTAIFSKLLSFLYGDDTQKKLTKLEQLHKKLDKQPNTEMLDIWFQRTQAKINLEWNKSYKSALCVRINDELTKEKTFSVNNLWNIDWIQGKETSPNKAKILSLLRKTKIVDTDKFDKMDDNITPEEVNLFFKEHSN</sequence>
<name>Q2P9X6_9CAUD</name>
<dbReference type="PDB" id="7R08">
    <property type="method" value="X-ray"/>
    <property type="resolution" value="3.10 A"/>
    <property type="chains" value="A/B/C/D/E/F=1-541"/>
</dbReference>
<keyword evidence="2" id="KW-0808">Transferase</keyword>
<protein>
    <submittedName>
        <fullName evidence="2">Reverse transcriptase</fullName>
    </submittedName>
</protein>
<dbReference type="CDD" id="cd01646">
    <property type="entry name" value="RT_Bac_retron_I"/>
    <property type="match status" value="1"/>
</dbReference>
<reference evidence="3" key="2">
    <citation type="journal article" date="2022" name="Nucleic Acids Res.">
        <title>Mechanism of protein-primed template-independent DNA synthesis by Abi polymerases.</title>
        <authorList>
            <person name="Figiel M."/>
            <person name="Gapinska M."/>
            <person name="Czarnocki-Cieciura M."/>
            <person name="Zajko W."/>
            <person name="Sroka M."/>
            <person name="Skowronek K."/>
            <person name="Nowotny M."/>
        </authorList>
    </citation>
    <scope>X-RAY CRYSTALLOGRAPHY (3.10 ANGSTROMS) OF 1-541</scope>
</reference>
<dbReference type="InterPro" id="IPR000477">
    <property type="entry name" value="RT_dom"/>
</dbReference>
<proteinExistence type="evidence at protein level"/>
<dbReference type="EMBL" id="AM157365">
    <property type="protein sequence ID" value="CAJ43154.1"/>
    <property type="molecule type" value="Genomic_DNA"/>
</dbReference>
<evidence type="ECO:0007829" key="3">
    <source>
        <dbReference type="PDB" id="7R08"/>
    </source>
</evidence>
<keyword evidence="3" id="KW-0002">3D-structure</keyword>
<keyword evidence="2" id="KW-0548">Nucleotidyltransferase</keyword>
<reference evidence="2" key="1">
    <citation type="journal article" date="2006" name="J. Bacteriol.">
        <title>Identification of a gene encoding a functional reverse transcriptase within a highly variable locus in the P2-like coliphages.</title>
        <authorList>
            <person name="Odegrip R."/>
            <person name="Nilsson A.S."/>
            <person name="Haggard-Ljungquist E."/>
        </authorList>
    </citation>
    <scope>NUCLEOTIDE SEQUENCE</scope>
</reference>
<feature type="domain" description="Reverse transcriptase" evidence="1">
    <location>
        <begin position="1"/>
        <end position="353"/>
    </location>
</feature>
<evidence type="ECO:0000313" key="2">
    <source>
        <dbReference type="EMBL" id="CAJ43154.1"/>
    </source>
</evidence>
<keyword evidence="2" id="KW-0695">RNA-directed DNA polymerase</keyword>
<dbReference type="GO" id="GO:0003964">
    <property type="term" value="F:RNA-directed DNA polymerase activity"/>
    <property type="evidence" value="ECO:0007669"/>
    <property type="project" value="UniProtKB-KW"/>
</dbReference>